<evidence type="ECO:0000256" key="11">
    <source>
        <dbReference type="ARBA" id="ARBA00065710"/>
    </source>
</evidence>
<feature type="binding site" evidence="14">
    <location>
        <position position="31"/>
    </location>
    <ligand>
        <name>Mg(2+)</name>
        <dbReference type="ChEBI" id="CHEBI:18420"/>
        <label>2</label>
        <note>catalytic</note>
    </ligand>
</feature>
<evidence type="ECO:0000256" key="4">
    <source>
        <dbReference type="ARBA" id="ARBA00022695"/>
    </source>
</evidence>
<comment type="subunit">
    <text evidence="11">Homotetramer. Interacts with MFN1 and MFN2; functions as a guanyl-nucleotide exchange factor/GEF for MFN2 and also probably MFN1.</text>
</comment>
<dbReference type="EMBL" id="JBBCAQ010000036">
    <property type="protein sequence ID" value="KAK7575540.1"/>
    <property type="molecule type" value="Genomic_DNA"/>
</dbReference>
<dbReference type="Gene3D" id="3.30.70.3000">
    <property type="match status" value="1"/>
</dbReference>
<dbReference type="AlphaFoldDB" id="A0AAN9T6R5"/>
<evidence type="ECO:0000256" key="13">
    <source>
        <dbReference type="PIRSR" id="PIRSR028980-1"/>
    </source>
</evidence>
<reference evidence="17 18" key="1">
    <citation type="submission" date="2024-03" db="EMBL/GenBank/DDBJ databases">
        <title>Adaptation during the transition from Ophiocordyceps entomopathogen to insect associate is accompanied by gene loss and intensified selection.</title>
        <authorList>
            <person name="Ward C.M."/>
            <person name="Onetto C.A."/>
            <person name="Borneman A.R."/>
        </authorList>
    </citation>
    <scope>NUCLEOTIDE SEQUENCE [LARGE SCALE GENOMIC DNA]</scope>
    <source>
        <strain evidence="17">AWRI1</strain>
        <tissue evidence="17">Single Adult Female</tissue>
    </source>
</reference>
<accession>A0AAN9T6R5</accession>
<feature type="domain" description="tRNAHis guanylyltransferase catalytic" evidence="15">
    <location>
        <begin position="9"/>
        <end position="137"/>
    </location>
</feature>
<keyword evidence="8 12" id="KW-0342">GTP-binding</keyword>
<evidence type="ECO:0000256" key="5">
    <source>
        <dbReference type="ARBA" id="ARBA00022723"/>
    </source>
</evidence>
<dbReference type="FunFam" id="3.30.70.3000:FF:000001">
    <property type="entry name" value="tRNA(His) guanylyltransferase"/>
    <property type="match status" value="1"/>
</dbReference>
<evidence type="ECO:0000313" key="17">
    <source>
        <dbReference type="EMBL" id="KAK7575540.1"/>
    </source>
</evidence>
<evidence type="ECO:0000313" key="18">
    <source>
        <dbReference type="Proteomes" id="UP001367676"/>
    </source>
</evidence>
<evidence type="ECO:0000256" key="14">
    <source>
        <dbReference type="PIRSR" id="PIRSR028980-2"/>
    </source>
</evidence>
<comment type="cofactor">
    <cofactor evidence="14">
        <name>Mg(2+)</name>
        <dbReference type="ChEBI" id="CHEBI:18420"/>
    </cofactor>
    <text evidence="14">Binds 2 magnesium ions per subunit.</text>
</comment>
<keyword evidence="5 12" id="KW-0479">Metal-binding</keyword>
<feature type="binding site" evidence="14">
    <location>
        <position position="78"/>
    </location>
    <ligand>
        <name>Mg(2+)</name>
        <dbReference type="ChEBI" id="CHEBI:18420"/>
        <label>2</label>
        <note>catalytic</note>
    </ligand>
</feature>
<evidence type="ECO:0000259" key="15">
    <source>
        <dbReference type="Pfam" id="PF04446"/>
    </source>
</evidence>
<dbReference type="InterPro" id="IPR038469">
    <property type="entry name" value="tRNAHis_GuaTrfase_Thg1_sf"/>
</dbReference>
<comment type="caution">
    <text evidence="17">The sequence shown here is derived from an EMBL/GenBank/DDBJ whole genome shotgun (WGS) entry which is preliminary data.</text>
</comment>
<evidence type="ECO:0000256" key="10">
    <source>
        <dbReference type="ARBA" id="ARBA00058346"/>
    </source>
</evidence>
<dbReference type="InterPro" id="IPR024956">
    <property type="entry name" value="tRNAHis_GuaTrfase_cat"/>
</dbReference>
<feature type="binding site" evidence="14">
    <location>
        <position position="78"/>
    </location>
    <ligand>
        <name>Mg(2+)</name>
        <dbReference type="ChEBI" id="CHEBI:18420"/>
        <label>1</label>
        <note>catalytic</note>
    </ligand>
</feature>
<dbReference type="InterPro" id="IPR007537">
    <property type="entry name" value="tRNAHis_GuaTrfase_Thg1"/>
</dbReference>
<evidence type="ECO:0000256" key="7">
    <source>
        <dbReference type="ARBA" id="ARBA00022842"/>
    </source>
</evidence>
<sequence>MIKFADQFQYFEKFKKSEFCLPDSWIVVRLDGKQFTRFTDFHGFDKPNDIRALELMNRAAAKVMEEFEDICLAFGQSDEYSFVFKKDTDIFNRDRDTISSVVNSLFTSAYVFFWEHYFGYTKLLYPPGFDCRVVLYPCDSSLRDYLSWRQADVHINNLYNTAFWTLVKKGKHDRRKAQEILRGTVSRDKNEILFKDFGINYNNEPLMFRKGTTLIRKLVRCLKDDNCRECILQLHCDIIGDSFWEENLEILRQESPQLFHKPDGMVSYEVKSVSAVNVSNIAEE</sequence>
<evidence type="ECO:0000256" key="1">
    <source>
        <dbReference type="ARBA" id="ARBA00010113"/>
    </source>
</evidence>
<comment type="catalytic activity">
    <reaction evidence="9 12">
        <text>a 5'-end ribonucleotide-tRNA(His) + GTP + ATP + H2O = a 5'-end phospho-guanosine-ribonucleotide-tRNA(His) + AMP + 2 diphosphate + H(+)</text>
        <dbReference type="Rhea" id="RHEA:54564"/>
        <dbReference type="Rhea" id="RHEA-COMP:14193"/>
        <dbReference type="Rhea" id="RHEA-COMP:14917"/>
        <dbReference type="ChEBI" id="CHEBI:15377"/>
        <dbReference type="ChEBI" id="CHEBI:15378"/>
        <dbReference type="ChEBI" id="CHEBI:30616"/>
        <dbReference type="ChEBI" id="CHEBI:33019"/>
        <dbReference type="ChEBI" id="CHEBI:37565"/>
        <dbReference type="ChEBI" id="CHEBI:138282"/>
        <dbReference type="ChEBI" id="CHEBI:141847"/>
        <dbReference type="ChEBI" id="CHEBI:456215"/>
        <dbReference type="EC" id="2.7.7.79"/>
    </reaction>
</comment>
<dbReference type="InterPro" id="IPR025845">
    <property type="entry name" value="Thg1_C_dom"/>
</dbReference>
<keyword evidence="18" id="KW-1185">Reference proteome</keyword>
<dbReference type="PIRSF" id="PIRSF028980">
    <property type="entry name" value="tRNAHis_guanylyltransferase"/>
    <property type="match status" value="1"/>
</dbReference>
<dbReference type="PANTHER" id="PTHR12729:SF6">
    <property type="entry name" value="TRNA(HIS) GUANYLYLTRANSFERASE-RELATED"/>
    <property type="match status" value="1"/>
</dbReference>
<evidence type="ECO:0000256" key="12">
    <source>
        <dbReference type="PIRNR" id="PIRNR028980"/>
    </source>
</evidence>
<keyword evidence="6 12" id="KW-0547">Nucleotide-binding</keyword>
<organism evidence="17 18">
    <name type="scientific">Parthenolecanium corni</name>
    <dbReference type="NCBI Taxonomy" id="536013"/>
    <lineage>
        <taxon>Eukaryota</taxon>
        <taxon>Metazoa</taxon>
        <taxon>Ecdysozoa</taxon>
        <taxon>Arthropoda</taxon>
        <taxon>Hexapoda</taxon>
        <taxon>Insecta</taxon>
        <taxon>Pterygota</taxon>
        <taxon>Neoptera</taxon>
        <taxon>Paraneoptera</taxon>
        <taxon>Hemiptera</taxon>
        <taxon>Sternorrhyncha</taxon>
        <taxon>Coccoidea</taxon>
        <taxon>Coccidae</taxon>
        <taxon>Parthenolecanium</taxon>
    </lineage>
</organism>
<protein>
    <recommendedName>
        <fullName evidence="12">tRNA(His) guanylyltransferase</fullName>
        <ecNumber evidence="12">2.7.7.79</ecNumber>
    </recommendedName>
    <alternativeName>
        <fullName evidence="12">tRNA-histidine guanylyltransferase</fullName>
    </alternativeName>
</protein>
<keyword evidence="2 12" id="KW-0808">Transferase</keyword>
<proteinExistence type="inferred from homology"/>
<evidence type="ECO:0000256" key="2">
    <source>
        <dbReference type="ARBA" id="ARBA00022679"/>
    </source>
</evidence>
<feature type="domain" description="Thg1 C-terminal" evidence="16">
    <location>
        <begin position="141"/>
        <end position="218"/>
    </location>
</feature>
<comment type="function">
    <text evidence="10">Adds a GMP to the 5'-end of tRNA(His) after transcription and RNase P cleavage. This step is essential for proper recognition of the tRNA and for the fidelity of protein synthesis. Also functions as a guanyl-nucleotide exchange factor/GEF for the MFN1 and MFN2 mitofusins thereby regulating mitochondrial fusion. By regulating both mitochondrial dynamics and bioenergetic function, it contributes to cell survival following oxidative stress.</text>
</comment>
<feature type="binding site" evidence="13">
    <location>
        <begin position="77"/>
        <end position="78"/>
    </location>
    <ligand>
        <name>GTP</name>
        <dbReference type="ChEBI" id="CHEBI:37565"/>
    </ligand>
</feature>
<dbReference type="GO" id="GO:0008193">
    <property type="term" value="F:tRNA guanylyltransferase activity"/>
    <property type="evidence" value="ECO:0007669"/>
    <property type="project" value="UniProtKB-UniRule"/>
</dbReference>
<name>A0AAN9T6R5_9HEMI</name>
<feature type="binding site" evidence="14">
    <location>
        <position position="31"/>
    </location>
    <ligand>
        <name>Mg(2+)</name>
        <dbReference type="ChEBI" id="CHEBI:18420"/>
        <label>1</label>
        <note>catalytic</note>
    </ligand>
</feature>
<dbReference type="GO" id="GO:0006400">
    <property type="term" value="P:tRNA modification"/>
    <property type="evidence" value="ECO:0007669"/>
    <property type="project" value="UniProtKB-UniRule"/>
</dbReference>
<dbReference type="Pfam" id="PF14413">
    <property type="entry name" value="Thg1C"/>
    <property type="match status" value="1"/>
</dbReference>
<feature type="binding site" evidence="14">
    <location>
        <position position="32"/>
    </location>
    <ligand>
        <name>Mg(2+)</name>
        <dbReference type="ChEBI" id="CHEBI:18420"/>
        <label>1</label>
        <note>catalytic</note>
    </ligand>
</feature>
<keyword evidence="4 12" id="KW-0548">Nucleotidyltransferase</keyword>
<keyword evidence="7 12" id="KW-0460">Magnesium</keyword>
<comment type="similarity">
    <text evidence="1 12">Belongs to the tRNA(His) guanylyltransferase family.</text>
</comment>
<evidence type="ECO:0000256" key="8">
    <source>
        <dbReference type="ARBA" id="ARBA00023134"/>
    </source>
</evidence>
<dbReference type="Pfam" id="PF04446">
    <property type="entry name" value="Thg1"/>
    <property type="match status" value="1"/>
</dbReference>
<evidence type="ECO:0000256" key="9">
    <source>
        <dbReference type="ARBA" id="ARBA00047281"/>
    </source>
</evidence>
<dbReference type="GO" id="GO:0005525">
    <property type="term" value="F:GTP binding"/>
    <property type="evidence" value="ECO:0007669"/>
    <property type="project" value="UniProtKB-UniRule"/>
</dbReference>
<dbReference type="Proteomes" id="UP001367676">
    <property type="component" value="Unassembled WGS sequence"/>
</dbReference>
<dbReference type="EC" id="2.7.7.79" evidence="12"/>
<keyword evidence="3 12" id="KW-0819">tRNA processing</keyword>
<dbReference type="GO" id="GO:0000287">
    <property type="term" value="F:magnesium ion binding"/>
    <property type="evidence" value="ECO:0007669"/>
    <property type="project" value="UniProtKB-UniRule"/>
</dbReference>
<evidence type="ECO:0000256" key="3">
    <source>
        <dbReference type="ARBA" id="ARBA00022694"/>
    </source>
</evidence>
<evidence type="ECO:0000256" key="6">
    <source>
        <dbReference type="ARBA" id="ARBA00022741"/>
    </source>
</evidence>
<gene>
    <name evidence="17" type="ORF">V9T40_011826</name>
</gene>
<evidence type="ECO:0000259" key="16">
    <source>
        <dbReference type="Pfam" id="PF14413"/>
    </source>
</evidence>
<dbReference type="PANTHER" id="PTHR12729">
    <property type="entry name" value="TRNA(HIS) GUANYLYLTRANSFERASE-RELATED"/>
    <property type="match status" value="1"/>
</dbReference>